<evidence type="ECO:0000313" key="7">
    <source>
        <dbReference type="EMBL" id="KAJ2932246.1"/>
    </source>
</evidence>
<dbReference type="Pfam" id="PF01266">
    <property type="entry name" value="DAO"/>
    <property type="match status" value="1"/>
</dbReference>
<dbReference type="Proteomes" id="UP001140091">
    <property type="component" value="Unassembled WGS sequence"/>
</dbReference>
<dbReference type="PANTHER" id="PTHR11530:SF11">
    <property type="entry name" value="D-ASPARTATE OXIDASE"/>
    <property type="match status" value="1"/>
</dbReference>
<protein>
    <recommendedName>
        <fullName evidence="6">FAD dependent oxidoreductase domain-containing protein</fullName>
    </recommendedName>
</protein>
<evidence type="ECO:0000256" key="4">
    <source>
        <dbReference type="ARBA" id="ARBA00022827"/>
    </source>
</evidence>
<evidence type="ECO:0000259" key="6">
    <source>
        <dbReference type="Pfam" id="PF01266"/>
    </source>
</evidence>
<dbReference type="GO" id="GO:0071949">
    <property type="term" value="F:FAD binding"/>
    <property type="evidence" value="ECO:0007669"/>
    <property type="project" value="InterPro"/>
</dbReference>
<keyword evidence="5" id="KW-0560">Oxidoreductase</keyword>
<reference evidence="7" key="1">
    <citation type="submission" date="2022-06" db="EMBL/GenBank/DDBJ databases">
        <title>Genome Sequence of Candolleomyces eurysporus.</title>
        <authorList>
            <person name="Buettner E."/>
        </authorList>
    </citation>
    <scope>NUCLEOTIDE SEQUENCE</scope>
    <source>
        <strain evidence="7">VTCC 930004</strain>
    </source>
</reference>
<proteinExistence type="inferred from homology"/>
<dbReference type="Gene3D" id="3.30.9.10">
    <property type="entry name" value="D-Amino Acid Oxidase, subunit A, domain 2"/>
    <property type="match status" value="1"/>
</dbReference>
<name>A0A9W8JAF5_9AGAR</name>
<dbReference type="GO" id="GO:0003884">
    <property type="term" value="F:D-amino-acid oxidase activity"/>
    <property type="evidence" value="ECO:0007669"/>
    <property type="project" value="InterPro"/>
</dbReference>
<feature type="domain" description="FAD dependent oxidoreductase" evidence="6">
    <location>
        <begin position="72"/>
        <end position="326"/>
    </location>
</feature>
<dbReference type="SUPFAM" id="SSF51971">
    <property type="entry name" value="Nucleotide-binding domain"/>
    <property type="match status" value="1"/>
</dbReference>
<gene>
    <name evidence="7" type="ORF">H1R20_g4855</name>
</gene>
<organism evidence="7 8">
    <name type="scientific">Candolleomyces eurysporus</name>
    <dbReference type="NCBI Taxonomy" id="2828524"/>
    <lineage>
        <taxon>Eukaryota</taxon>
        <taxon>Fungi</taxon>
        <taxon>Dikarya</taxon>
        <taxon>Basidiomycota</taxon>
        <taxon>Agaricomycotina</taxon>
        <taxon>Agaricomycetes</taxon>
        <taxon>Agaricomycetidae</taxon>
        <taxon>Agaricales</taxon>
        <taxon>Agaricineae</taxon>
        <taxon>Psathyrellaceae</taxon>
        <taxon>Candolleomyces</taxon>
    </lineage>
</organism>
<keyword evidence="8" id="KW-1185">Reference proteome</keyword>
<evidence type="ECO:0000256" key="2">
    <source>
        <dbReference type="ARBA" id="ARBA00006730"/>
    </source>
</evidence>
<evidence type="ECO:0000256" key="1">
    <source>
        <dbReference type="ARBA" id="ARBA00001974"/>
    </source>
</evidence>
<dbReference type="Gene3D" id="3.40.50.720">
    <property type="entry name" value="NAD(P)-binding Rossmann-like Domain"/>
    <property type="match status" value="1"/>
</dbReference>
<sequence length="337" mass="36937">MASEGKQQIIVLGAELEADTFKVLWDLSAPGSDAEGCFLRIHEEEYFYDDSIPIKPFENMPDFKRLEKSELPTGAVSGISFTTVTIDTPLYLNYLLNQFLVKGGRVLRGTAQHIDQVIESGVYSFPGGASLCGGGTAVPTGSTEQEGKQRENLKGPAAVVNCTGIGSRFLGGVEDKKLYPVRGQTVIVRAPWVRSGKTLYRDRTGAWTYIIPRRSGEVIVGGTRVPNDWYSQPRPETTEDILKRGFELFPELAPPEIRKQRDPTIEDVRSLIVAEGCGLRPNREGGIRLEVEWTEGVGGRGRVPVVHNYGHGGTGFQASWATADVALRLLEESLAQT</sequence>
<dbReference type="GO" id="GO:0019478">
    <property type="term" value="P:D-amino acid catabolic process"/>
    <property type="evidence" value="ECO:0007669"/>
    <property type="project" value="TreeGrafter"/>
</dbReference>
<feature type="non-terminal residue" evidence="7">
    <location>
        <position position="1"/>
    </location>
</feature>
<evidence type="ECO:0000256" key="3">
    <source>
        <dbReference type="ARBA" id="ARBA00022630"/>
    </source>
</evidence>
<dbReference type="PANTHER" id="PTHR11530">
    <property type="entry name" value="D-AMINO ACID OXIDASE"/>
    <property type="match status" value="1"/>
</dbReference>
<comment type="caution">
    <text evidence="7">The sequence shown here is derived from an EMBL/GenBank/DDBJ whole genome shotgun (WGS) entry which is preliminary data.</text>
</comment>
<dbReference type="AlphaFoldDB" id="A0A9W8JAF5"/>
<dbReference type="OrthoDB" id="2015447at2759"/>
<keyword evidence="4" id="KW-0274">FAD</keyword>
<keyword evidence="3" id="KW-0285">Flavoprotein</keyword>
<dbReference type="EMBL" id="JANBPK010000777">
    <property type="protein sequence ID" value="KAJ2932246.1"/>
    <property type="molecule type" value="Genomic_DNA"/>
</dbReference>
<dbReference type="SUPFAM" id="SSF54373">
    <property type="entry name" value="FAD-linked reductases, C-terminal domain"/>
    <property type="match status" value="1"/>
</dbReference>
<accession>A0A9W8JAF5</accession>
<comment type="cofactor">
    <cofactor evidence="1">
        <name>FAD</name>
        <dbReference type="ChEBI" id="CHEBI:57692"/>
    </cofactor>
</comment>
<dbReference type="GO" id="GO:0005737">
    <property type="term" value="C:cytoplasm"/>
    <property type="evidence" value="ECO:0007669"/>
    <property type="project" value="TreeGrafter"/>
</dbReference>
<dbReference type="InterPro" id="IPR023209">
    <property type="entry name" value="DAO"/>
</dbReference>
<comment type="similarity">
    <text evidence="2">Belongs to the DAMOX/DASOX family.</text>
</comment>
<evidence type="ECO:0000313" key="8">
    <source>
        <dbReference type="Proteomes" id="UP001140091"/>
    </source>
</evidence>
<evidence type="ECO:0000256" key="5">
    <source>
        <dbReference type="ARBA" id="ARBA00023002"/>
    </source>
</evidence>
<dbReference type="InterPro" id="IPR006076">
    <property type="entry name" value="FAD-dep_OxRdtase"/>
</dbReference>